<keyword evidence="10" id="KW-1185">Reference proteome</keyword>
<evidence type="ECO:0000313" key="9">
    <source>
        <dbReference type="EMBL" id="GFT80535.1"/>
    </source>
</evidence>
<dbReference type="SMART" id="SM00389">
    <property type="entry name" value="HOX"/>
    <property type="match status" value="1"/>
</dbReference>
<feature type="region of interest" description="Disordered" evidence="7">
    <location>
        <begin position="1"/>
        <end position="28"/>
    </location>
</feature>
<dbReference type="PANTHER" id="PTHR24329:SF543">
    <property type="entry name" value="FI01017P-RELATED"/>
    <property type="match status" value="1"/>
</dbReference>
<evidence type="ECO:0000256" key="6">
    <source>
        <dbReference type="RuleBase" id="RU000682"/>
    </source>
</evidence>
<dbReference type="AlphaFoldDB" id="A0A8X6PRM7"/>
<evidence type="ECO:0000256" key="1">
    <source>
        <dbReference type="ARBA" id="ARBA00004123"/>
    </source>
</evidence>
<dbReference type="Gene3D" id="1.10.10.60">
    <property type="entry name" value="Homeodomain-like"/>
    <property type="match status" value="1"/>
</dbReference>
<dbReference type="Proteomes" id="UP000887013">
    <property type="component" value="Unassembled WGS sequence"/>
</dbReference>
<comment type="caution">
    <text evidence="9">The sequence shown here is derived from an EMBL/GenBank/DDBJ whole genome shotgun (WGS) entry which is preliminary data.</text>
</comment>
<keyword evidence="4 5" id="KW-0539">Nucleus</keyword>
<feature type="region of interest" description="Disordered" evidence="7">
    <location>
        <begin position="63"/>
        <end position="91"/>
    </location>
</feature>
<feature type="domain" description="Homeobox" evidence="8">
    <location>
        <begin position="95"/>
        <end position="155"/>
    </location>
</feature>
<keyword evidence="2 5" id="KW-0238">DNA-binding</keyword>
<dbReference type="PANTHER" id="PTHR24329">
    <property type="entry name" value="HOMEOBOX PROTEIN ARISTALESS"/>
    <property type="match status" value="1"/>
</dbReference>
<dbReference type="GO" id="GO:0000981">
    <property type="term" value="F:DNA-binding transcription factor activity, RNA polymerase II-specific"/>
    <property type="evidence" value="ECO:0007669"/>
    <property type="project" value="InterPro"/>
</dbReference>
<feature type="compositionally biased region" description="Basic and acidic residues" evidence="7">
    <location>
        <begin position="63"/>
        <end position="74"/>
    </location>
</feature>
<dbReference type="SUPFAM" id="SSF46689">
    <property type="entry name" value="Homeodomain-like"/>
    <property type="match status" value="1"/>
</dbReference>
<dbReference type="GO" id="GO:0005634">
    <property type="term" value="C:nucleus"/>
    <property type="evidence" value="ECO:0007669"/>
    <property type="project" value="UniProtKB-SubCell"/>
</dbReference>
<feature type="DNA-binding region" description="Homeobox" evidence="5">
    <location>
        <begin position="97"/>
        <end position="156"/>
    </location>
</feature>
<evidence type="ECO:0000256" key="4">
    <source>
        <dbReference type="ARBA" id="ARBA00023242"/>
    </source>
</evidence>
<dbReference type="InterPro" id="IPR009057">
    <property type="entry name" value="Homeodomain-like_sf"/>
</dbReference>
<keyword evidence="3 5" id="KW-0371">Homeobox</keyword>
<dbReference type="InterPro" id="IPR017970">
    <property type="entry name" value="Homeobox_CS"/>
</dbReference>
<evidence type="ECO:0000256" key="3">
    <source>
        <dbReference type="ARBA" id="ARBA00023155"/>
    </source>
</evidence>
<dbReference type="CDD" id="cd00086">
    <property type="entry name" value="homeodomain"/>
    <property type="match status" value="1"/>
</dbReference>
<evidence type="ECO:0000256" key="5">
    <source>
        <dbReference type="PROSITE-ProRule" id="PRU00108"/>
    </source>
</evidence>
<dbReference type="InterPro" id="IPR000047">
    <property type="entry name" value="HTH_motif"/>
</dbReference>
<dbReference type="PRINTS" id="PR00031">
    <property type="entry name" value="HTHREPRESSR"/>
</dbReference>
<protein>
    <submittedName>
        <fullName evidence="9">Homeobox protein aristaless</fullName>
    </submittedName>
</protein>
<reference evidence="9" key="1">
    <citation type="submission" date="2020-08" db="EMBL/GenBank/DDBJ databases">
        <title>Multicomponent nature underlies the extraordinary mechanical properties of spider dragline silk.</title>
        <authorList>
            <person name="Kono N."/>
            <person name="Nakamura H."/>
            <person name="Mori M."/>
            <person name="Yoshida Y."/>
            <person name="Ohtoshi R."/>
            <person name="Malay A.D."/>
            <person name="Moran D.A.P."/>
            <person name="Tomita M."/>
            <person name="Numata K."/>
            <person name="Arakawa K."/>
        </authorList>
    </citation>
    <scope>NUCLEOTIDE SEQUENCE</scope>
</reference>
<evidence type="ECO:0000256" key="2">
    <source>
        <dbReference type="ARBA" id="ARBA00023125"/>
    </source>
</evidence>
<name>A0A8X6PRM7_NEPPI</name>
<dbReference type="OrthoDB" id="6159439at2759"/>
<dbReference type="InterPro" id="IPR001356">
    <property type="entry name" value="HD"/>
</dbReference>
<proteinExistence type="predicted"/>
<dbReference type="InterPro" id="IPR050649">
    <property type="entry name" value="Paired_Homeobox_TFs"/>
</dbReference>
<dbReference type="FunFam" id="1.10.10.60:FF:000291">
    <property type="entry name" value="ALX homeobox protein 1"/>
    <property type="match status" value="1"/>
</dbReference>
<sequence>MTDENSPGMIVYDESLSSETSPGPELENLFDDPLLLDGNFCSEEESAFFGYSPDALCEIKEQHQLEDSSPKDSSEVTDSTSEFLSASEGRCSGRRKQRRYRTTFSSTQLEELERSFHISHYPDVFSREELASQIGLTEARVQVWFQNRRAKWRKQEKMSRCKGDLSDEDMLRTYSSREQDVVEYPREFGEQSDASELTNSLNTAQLRIDDLSALGIFAMPSEWTTDDTSTDVVQLALDAAGAFLNSPTSTVKAEDGDTTFAAAQSCLFSGSCSIDNTTQSDGTVEEQVNS</sequence>
<dbReference type="PROSITE" id="PS50071">
    <property type="entry name" value="HOMEOBOX_2"/>
    <property type="match status" value="1"/>
</dbReference>
<accession>A0A8X6PRM7</accession>
<dbReference type="EMBL" id="BMAW01118564">
    <property type="protein sequence ID" value="GFT80535.1"/>
    <property type="molecule type" value="Genomic_DNA"/>
</dbReference>
<dbReference type="PROSITE" id="PS00027">
    <property type="entry name" value="HOMEOBOX_1"/>
    <property type="match status" value="1"/>
</dbReference>
<organism evidence="9 10">
    <name type="scientific">Nephila pilipes</name>
    <name type="common">Giant wood spider</name>
    <name type="synonym">Nephila maculata</name>
    <dbReference type="NCBI Taxonomy" id="299642"/>
    <lineage>
        <taxon>Eukaryota</taxon>
        <taxon>Metazoa</taxon>
        <taxon>Ecdysozoa</taxon>
        <taxon>Arthropoda</taxon>
        <taxon>Chelicerata</taxon>
        <taxon>Arachnida</taxon>
        <taxon>Araneae</taxon>
        <taxon>Araneomorphae</taxon>
        <taxon>Entelegynae</taxon>
        <taxon>Araneoidea</taxon>
        <taxon>Nephilidae</taxon>
        <taxon>Nephila</taxon>
    </lineage>
</organism>
<evidence type="ECO:0000259" key="8">
    <source>
        <dbReference type="PROSITE" id="PS50071"/>
    </source>
</evidence>
<comment type="subcellular location">
    <subcellularLocation>
        <location evidence="1 5 6">Nucleus</location>
    </subcellularLocation>
</comment>
<dbReference type="GO" id="GO:0000977">
    <property type="term" value="F:RNA polymerase II transcription regulatory region sequence-specific DNA binding"/>
    <property type="evidence" value="ECO:0007669"/>
    <property type="project" value="TreeGrafter"/>
</dbReference>
<dbReference type="Pfam" id="PF00046">
    <property type="entry name" value="Homeodomain"/>
    <property type="match status" value="1"/>
</dbReference>
<evidence type="ECO:0000256" key="7">
    <source>
        <dbReference type="SAM" id="MobiDB-lite"/>
    </source>
</evidence>
<evidence type="ECO:0000313" key="10">
    <source>
        <dbReference type="Proteomes" id="UP000887013"/>
    </source>
</evidence>
<gene>
    <name evidence="9" type="primary">al</name>
    <name evidence="9" type="ORF">NPIL_63671</name>
</gene>